<proteinExistence type="predicted"/>
<dbReference type="OrthoDB" id="90756at2759"/>
<evidence type="ECO:0000313" key="1">
    <source>
        <dbReference type="EMBL" id="POM81144.1"/>
    </source>
</evidence>
<comment type="caution">
    <text evidence="1">The sequence shown here is derived from an EMBL/GenBank/DDBJ whole genome shotgun (WGS) entry which is preliminary data.</text>
</comment>
<name>A0A2P4YTL3_9STRA</name>
<dbReference type="Proteomes" id="UP000237271">
    <property type="component" value="Unassembled WGS sequence"/>
</dbReference>
<evidence type="ECO:0000313" key="2">
    <source>
        <dbReference type="Proteomes" id="UP000237271"/>
    </source>
</evidence>
<protein>
    <recommendedName>
        <fullName evidence="3">MULE transposase domain-containing protein</fullName>
    </recommendedName>
</protein>
<organism evidence="1 2">
    <name type="scientific">Phytophthora palmivora</name>
    <dbReference type="NCBI Taxonomy" id="4796"/>
    <lineage>
        <taxon>Eukaryota</taxon>
        <taxon>Sar</taxon>
        <taxon>Stramenopiles</taxon>
        <taxon>Oomycota</taxon>
        <taxon>Peronosporomycetes</taxon>
        <taxon>Peronosporales</taxon>
        <taxon>Peronosporaceae</taxon>
        <taxon>Phytophthora</taxon>
    </lineage>
</organism>
<evidence type="ECO:0008006" key="3">
    <source>
        <dbReference type="Google" id="ProtNLM"/>
    </source>
</evidence>
<keyword evidence="2" id="KW-1185">Reference proteome</keyword>
<dbReference type="AlphaFoldDB" id="A0A2P4YTL3"/>
<dbReference type="EMBL" id="NCKW01000156">
    <property type="protein sequence ID" value="POM81144.1"/>
    <property type="molecule type" value="Genomic_DNA"/>
</dbReference>
<gene>
    <name evidence="1" type="ORF">PHPALM_923</name>
</gene>
<sequence length="434" mass="50479">MLRTVVGRPRQTTTFKIWGSQSMCLEPTPFISEGTLTSGITGNRLSTTGVASIEGPNKAKLFVLSGNAVVQGTHMSDCIPEIHRVPTGPTPVFGNWKQQMLLATDKLGLRDVTLTPTEVWRTIRGQFYNDDNIIVQGATKKQVLGQLYRTRTKHFGRDVFRRIESEPLSDVKFSPGLKFFQFHFTYYQDEVLLRVIGWAHPQLMDRTKQRQCLVFVDATYRLVWIDVWKNDPTVRASSTLHPMILRRNTIPAHVVCDFELAMIKAVKNQFPESRIVGCLFHFKQAIRRKMLKIQTDELDLAMRPGCIDKLTVIRAIIKRDCENENIVYSKENWQQFWKYFKQTIIKLKPEWWNIYGLREDIVNRTNNPLERYNRTLNEAFLIAHPDVTQFIAVIERQAERMFVFLTTYPTAELEPQYMPILNEHLDLTQIWRGA</sequence>
<reference evidence="1 2" key="1">
    <citation type="journal article" date="2017" name="Genome Biol. Evol.">
        <title>Phytophthora megakarya and P. palmivora, closely related causal agents of cacao black pod rot, underwent increases in genome sizes and gene numbers by different mechanisms.</title>
        <authorList>
            <person name="Ali S.S."/>
            <person name="Shao J."/>
            <person name="Lary D.J."/>
            <person name="Kronmiller B."/>
            <person name="Shen D."/>
            <person name="Strem M.D."/>
            <person name="Amoako-Attah I."/>
            <person name="Akrofi A.Y."/>
            <person name="Begoude B.A."/>
            <person name="Ten Hoopen G.M."/>
            <person name="Coulibaly K."/>
            <person name="Kebe B.I."/>
            <person name="Melnick R.L."/>
            <person name="Guiltinan M.J."/>
            <person name="Tyler B.M."/>
            <person name="Meinhardt L.W."/>
            <person name="Bailey B.A."/>
        </authorList>
    </citation>
    <scope>NUCLEOTIDE SEQUENCE [LARGE SCALE GENOMIC DNA]</scope>
    <source>
        <strain evidence="2">sbr112.9</strain>
    </source>
</reference>
<accession>A0A2P4YTL3</accession>